<reference evidence="2" key="1">
    <citation type="submission" date="2011-08" db="EMBL/GenBank/DDBJ databases">
        <authorList>
            <person name="Rombauts S."/>
        </authorList>
    </citation>
    <scope>NUCLEOTIDE SEQUENCE</scope>
    <source>
        <strain evidence="2">London</strain>
    </source>
</reference>
<accession>T1KAP6</accession>
<keyword evidence="2" id="KW-1185">Reference proteome</keyword>
<dbReference type="EnsemblMetazoa" id="tetur08g01230.1">
    <property type="protein sequence ID" value="tetur08g01230.1"/>
    <property type="gene ID" value="tetur08g01230"/>
</dbReference>
<dbReference type="Proteomes" id="UP000015104">
    <property type="component" value="Unassembled WGS sequence"/>
</dbReference>
<dbReference type="AlphaFoldDB" id="T1KAP6"/>
<name>T1KAP6_TETUR</name>
<proteinExistence type="predicted"/>
<dbReference type="HOGENOM" id="CLU_2797219_0_0_1"/>
<dbReference type="EMBL" id="CAEY01001941">
    <property type="status" value="NOT_ANNOTATED_CDS"/>
    <property type="molecule type" value="Genomic_DNA"/>
</dbReference>
<reference evidence="1" key="2">
    <citation type="submission" date="2015-06" db="UniProtKB">
        <authorList>
            <consortium name="EnsemblMetazoa"/>
        </authorList>
    </citation>
    <scope>IDENTIFICATION</scope>
</reference>
<organism evidence="1 2">
    <name type="scientific">Tetranychus urticae</name>
    <name type="common">Two-spotted spider mite</name>
    <dbReference type="NCBI Taxonomy" id="32264"/>
    <lineage>
        <taxon>Eukaryota</taxon>
        <taxon>Metazoa</taxon>
        <taxon>Ecdysozoa</taxon>
        <taxon>Arthropoda</taxon>
        <taxon>Chelicerata</taxon>
        <taxon>Arachnida</taxon>
        <taxon>Acari</taxon>
        <taxon>Acariformes</taxon>
        <taxon>Trombidiformes</taxon>
        <taxon>Prostigmata</taxon>
        <taxon>Eleutherengona</taxon>
        <taxon>Raphignathae</taxon>
        <taxon>Tetranychoidea</taxon>
        <taxon>Tetranychidae</taxon>
        <taxon>Tetranychus</taxon>
    </lineage>
</organism>
<evidence type="ECO:0000313" key="1">
    <source>
        <dbReference type="EnsemblMetazoa" id="tetur08g01230.1"/>
    </source>
</evidence>
<protein>
    <submittedName>
        <fullName evidence="1">Uncharacterized protein</fullName>
    </submittedName>
</protein>
<sequence length="68" mass="8033">MADTDTTMEDLERLNDDIIGRTRLLNKEIMRSQVMKIAMNSNHQWNYMVSRAITFGFRIATGRGRERR</sequence>
<evidence type="ECO:0000313" key="2">
    <source>
        <dbReference type="Proteomes" id="UP000015104"/>
    </source>
</evidence>